<dbReference type="GO" id="GO:0030488">
    <property type="term" value="P:tRNA methylation"/>
    <property type="evidence" value="ECO:0007669"/>
    <property type="project" value="TreeGrafter"/>
</dbReference>
<reference evidence="4 5" key="1">
    <citation type="submission" date="2018-07" db="EMBL/GenBank/DDBJ databases">
        <title>Marsedoiliclastica nanhaica gen. nov. sp. nov., a novel marine hydrocarbonoclastic bacterium isolated from an in-situ enriched hydrocarbon-degrading consortium in deep-sea sediment.</title>
        <authorList>
            <person name="Dong C."/>
            <person name="Ma T."/>
            <person name="Liu R."/>
            <person name="Shao Z."/>
        </authorList>
    </citation>
    <scope>NUCLEOTIDE SEQUENCE [LARGE SCALE GENOMIC DNA]</scope>
    <source>
        <strain evidence="5">soil36-7</strain>
    </source>
</reference>
<dbReference type="PANTHER" id="PTHR42714">
    <property type="entry name" value="TRNA MODIFICATION GTPASE GTPBP3"/>
    <property type="match status" value="1"/>
</dbReference>
<evidence type="ECO:0000313" key="4">
    <source>
        <dbReference type="EMBL" id="QCF24626.1"/>
    </source>
</evidence>
<evidence type="ECO:0000259" key="3">
    <source>
        <dbReference type="Pfam" id="PF01926"/>
    </source>
</evidence>
<dbReference type="InterPro" id="IPR027417">
    <property type="entry name" value="P-loop_NTPase"/>
</dbReference>
<evidence type="ECO:0000313" key="5">
    <source>
        <dbReference type="Proteomes" id="UP000298049"/>
    </source>
</evidence>
<dbReference type="OrthoDB" id="5940879at2"/>
<dbReference type="GO" id="GO:0005737">
    <property type="term" value="C:cytoplasm"/>
    <property type="evidence" value="ECO:0007669"/>
    <property type="project" value="TreeGrafter"/>
</dbReference>
<keyword evidence="2" id="KW-0812">Transmembrane</keyword>
<keyword evidence="2" id="KW-0472">Membrane</keyword>
<proteinExistence type="predicted"/>
<dbReference type="GO" id="GO:0002098">
    <property type="term" value="P:tRNA wobble uridine modification"/>
    <property type="evidence" value="ECO:0007669"/>
    <property type="project" value="TreeGrafter"/>
</dbReference>
<dbReference type="InterPro" id="IPR006073">
    <property type="entry name" value="GTP-bd"/>
</dbReference>
<dbReference type="Pfam" id="PF01926">
    <property type="entry name" value="MMR_HSR1"/>
    <property type="match status" value="1"/>
</dbReference>
<dbReference type="AlphaFoldDB" id="A0A4P7XCY0"/>
<sequence>MAAFLRYNAGQVCASARWASPSFLSDVSMKLPRPLRLIAFWLLVLVVLAVLVFVVNQLLTLQIALESRGDWQGFFWWGLIAAVVVTVLFAGWRLLLRSDRAGPTVAKAPDEESLRLQISDWEERGLDVSAPRAELAELDRRRASTAIRVAVFGEMSTGKSSLIRALVPGATVETGVLGGTTQDLTVFHWQSPAGDQLELVDCPGFNQGTVGDSRAAREEAQRAHLVLFVGQGDLARGEWHALELLLGLDKPMVVALNKSDHYSDNEQKALKARLADRLPRKTPVVSVIAGGQRERVRRLADGTENRELVERPADLRELRRALQAELDRHAANLGTQRDNAVFLLTASKLHEAVSEQRQDAADALVERYARRAVFGALAAVAPGSDLVIQGALISSLVRELTALYNLPVRQVNVEQMVALLRKRGGAAVPLLFGVAGNAAKAFPGIGTLAGGLVHGVAYGLLFRAIGQALVQTLNEQGDLQPDLAARHFEEVLSGDLGSHARSLARLALESGPAGPADVSRADAR</sequence>
<dbReference type="KEGG" id="hmi:soil367_00905"/>
<dbReference type="GO" id="GO:0005525">
    <property type="term" value="F:GTP binding"/>
    <property type="evidence" value="ECO:0007669"/>
    <property type="project" value="InterPro"/>
</dbReference>
<feature type="transmembrane region" description="Helical" evidence="2">
    <location>
        <begin position="38"/>
        <end position="59"/>
    </location>
</feature>
<dbReference type="Proteomes" id="UP000298049">
    <property type="component" value="Chromosome"/>
</dbReference>
<keyword evidence="5" id="KW-1185">Reference proteome</keyword>
<dbReference type="GO" id="GO:0016787">
    <property type="term" value="F:hydrolase activity"/>
    <property type="evidence" value="ECO:0007669"/>
    <property type="project" value="UniProtKB-KW"/>
</dbReference>
<dbReference type="Gene3D" id="3.40.50.300">
    <property type="entry name" value="P-loop containing nucleotide triphosphate hydrolases"/>
    <property type="match status" value="1"/>
</dbReference>
<keyword evidence="2" id="KW-1133">Transmembrane helix</keyword>
<keyword evidence="1" id="KW-0378">Hydrolase</keyword>
<accession>A0A4P7XCY0</accession>
<organism evidence="4 5">
    <name type="scientific">Hydrocarboniclastica marina</name>
    <dbReference type="NCBI Taxonomy" id="2259620"/>
    <lineage>
        <taxon>Bacteria</taxon>
        <taxon>Pseudomonadati</taxon>
        <taxon>Pseudomonadota</taxon>
        <taxon>Gammaproteobacteria</taxon>
        <taxon>Alteromonadales</taxon>
        <taxon>Alteromonadaceae</taxon>
        <taxon>Hydrocarboniclastica</taxon>
    </lineage>
</organism>
<feature type="transmembrane region" description="Helical" evidence="2">
    <location>
        <begin position="74"/>
        <end position="95"/>
    </location>
</feature>
<dbReference type="PANTHER" id="PTHR42714:SF2">
    <property type="entry name" value="TRNA MODIFICATION GTPASE GTPBP3, MITOCHONDRIAL"/>
    <property type="match status" value="1"/>
</dbReference>
<dbReference type="SUPFAM" id="SSF52540">
    <property type="entry name" value="P-loop containing nucleoside triphosphate hydrolases"/>
    <property type="match status" value="1"/>
</dbReference>
<gene>
    <name evidence="4" type="ORF">soil367_00905</name>
</gene>
<protein>
    <submittedName>
        <fullName evidence="4">DUF697 domain-containing protein</fullName>
    </submittedName>
</protein>
<feature type="domain" description="G" evidence="3">
    <location>
        <begin position="148"/>
        <end position="258"/>
    </location>
</feature>
<dbReference type="EMBL" id="CP031093">
    <property type="protein sequence ID" value="QCF24626.1"/>
    <property type="molecule type" value="Genomic_DNA"/>
</dbReference>
<evidence type="ECO:0000256" key="2">
    <source>
        <dbReference type="SAM" id="Phobius"/>
    </source>
</evidence>
<name>A0A4P7XCY0_9ALTE</name>
<evidence type="ECO:0000256" key="1">
    <source>
        <dbReference type="ARBA" id="ARBA00022801"/>
    </source>
</evidence>